<reference evidence="2 3" key="1">
    <citation type="journal article" date="2021" name="BMC Genomics">
        <title>Datura genome reveals duplications of psychoactive alkaloid biosynthetic genes and high mutation rate following tissue culture.</title>
        <authorList>
            <person name="Rajewski A."/>
            <person name="Carter-House D."/>
            <person name="Stajich J."/>
            <person name="Litt A."/>
        </authorList>
    </citation>
    <scope>NUCLEOTIDE SEQUENCE [LARGE SCALE GENOMIC DNA]</scope>
    <source>
        <strain evidence="2">AR-01</strain>
    </source>
</reference>
<evidence type="ECO:0000256" key="1">
    <source>
        <dbReference type="SAM" id="Phobius"/>
    </source>
</evidence>
<keyword evidence="1" id="KW-1133">Transmembrane helix</keyword>
<dbReference type="Proteomes" id="UP000823775">
    <property type="component" value="Unassembled WGS sequence"/>
</dbReference>
<sequence length="165" mass="18507">MTTGQEDQIVKKALTAMKNFSSNANENEIDAKPRIFFSFRKLICSPLRFDASAKFVVGLACFGRRCKIVVVGYFVLIVVLFCWNSIVDLVSWVEVKQVLGIWDCCVSWAPKGIVSIQCNSARLVFWFALVTPVSCVYGVHISRPTPLHCDNKSAIQIAKNSLFHE</sequence>
<evidence type="ECO:0000313" key="3">
    <source>
        <dbReference type="Proteomes" id="UP000823775"/>
    </source>
</evidence>
<protein>
    <submittedName>
        <fullName evidence="2">Uncharacterized protein</fullName>
    </submittedName>
</protein>
<accession>A0ABS8UN74</accession>
<evidence type="ECO:0000313" key="2">
    <source>
        <dbReference type="EMBL" id="MCD9560264.1"/>
    </source>
</evidence>
<feature type="transmembrane region" description="Helical" evidence="1">
    <location>
        <begin position="123"/>
        <end position="142"/>
    </location>
</feature>
<proteinExistence type="predicted"/>
<name>A0ABS8UN74_DATST</name>
<organism evidence="2 3">
    <name type="scientific">Datura stramonium</name>
    <name type="common">Jimsonweed</name>
    <name type="synonym">Common thornapple</name>
    <dbReference type="NCBI Taxonomy" id="4076"/>
    <lineage>
        <taxon>Eukaryota</taxon>
        <taxon>Viridiplantae</taxon>
        <taxon>Streptophyta</taxon>
        <taxon>Embryophyta</taxon>
        <taxon>Tracheophyta</taxon>
        <taxon>Spermatophyta</taxon>
        <taxon>Magnoliopsida</taxon>
        <taxon>eudicotyledons</taxon>
        <taxon>Gunneridae</taxon>
        <taxon>Pentapetalae</taxon>
        <taxon>asterids</taxon>
        <taxon>lamiids</taxon>
        <taxon>Solanales</taxon>
        <taxon>Solanaceae</taxon>
        <taxon>Solanoideae</taxon>
        <taxon>Datureae</taxon>
        <taxon>Datura</taxon>
    </lineage>
</organism>
<keyword evidence="1" id="KW-0812">Transmembrane</keyword>
<dbReference type="EMBL" id="JACEIK010002291">
    <property type="protein sequence ID" value="MCD9560264.1"/>
    <property type="molecule type" value="Genomic_DNA"/>
</dbReference>
<comment type="caution">
    <text evidence="2">The sequence shown here is derived from an EMBL/GenBank/DDBJ whole genome shotgun (WGS) entry which is preliminary data.</text>
</comment>
<keyword evidence="1" id="KW-0472">Membrane</keyword>
<gene>
    <name evidence="2" type="ORF">HAX54_018786</name>
</gene>
<feature type="transmembrane region" description="Helical" evidence="1">
    <location>
        <begin position="68"/>
        <end position="86"/>
    </location>
</feature>
<keyword evidence="3" id="KW-1185">Reference proteome</keyword>